<protein>
    <submittedName>
        <fullName evidence="2">Uncharacterized protein</fullName>
    </submittedName>
</protein>
<dbReference type="VEuPathDB" id="ToxoDB:CSUI_009004"/>
<feature type="region of interest" description="Disordered" evidence="1">
    <location>
        <begin position="1"/>
        <end position="25"/>
    </location>
</feature>
<dbReference type="EMBL" id="MIGC01005209">
    <property type="protein sequence ID" value="PHJ17179.1"/>
    <property type="molecule type" value="Genomic_DNA"/>
</dbReference>
<evidence type="ECO:0000313" key="2">
    <source>
        <dbReference type="EMBL" id="PHJ17179.1"/>
    </source>
</evidence>
<reference evidence="2 3" key="1">
    <citation type="journal article" date="2017" name="Int. J. Parasitol.">
        <title>The genome of the protozoan parasite Cystoisospora suis and a reverse vaccinology approach to identify vaccine candidates.</title>
        <authorList>
            <person name="Palmieri N."/>
            <person name="Shrestha A."/>
            <person name="Ruttkowski B."/>
            <person name="Beck T."/>
            <person name="Vogl C."/>
            <person name="Tomley F."/>
            <person name="Blake D.P."/>
            <person name="Joachim A."/>
        </authorList>
    </citation>
    <scope>NUCLEOTIDE SEQUENCE [LARGE SCALE GENOMIC DNA]</scope>
    <source>
        <strain evidence="2 3">Wien I</strain>
    </source>
</reference>
<evidence type="ECO:0000256" key="1">
    <source>
        <dbReference type="SAM" id="MobiDB-lite"/>
    </source>
</evidence>
<dbReference type="Proteomes" id="UP000221165">
    <property type="component" value="Unassembled WGS sequence"/>
</dbReference>
<sequence>MQRTGGGARANCKDLSRGFSGRRKREHECSVDFFILSVLCGCPAGDTVSRRAACSTPFCQHSSCVVRGALFPWLL</sequence>
<dbReference type="RefSeq" id="XP_067918904.1">
    <property type="nucleotide sequence ID" value="XM_068069123.1"/>
</dbReference>
<keyword evidence="3" id="KW-1185">Reference proteome</keyword>
<accession>A0A2C6KJ95</accession>
<gene>
    <name evidence="2" type="ORF">CSUI_009004</name>
</gene>
<organism evidence="2 3">
    <name type="scientific">Cystoisospora suis</name>
    <dbReference type="NCBI Taxonomy" id="483139"/>
    <lineage>
        <taxon>Eukaryota</taxon>
        <taxon>Sar</taxon>
        <taxon>Alveolata</taxon>
        <taxon>Apicomplexa</taxon>
        <taxon>Conoidasida</taxon>
        <taxon>Coccidia</taxon>
        <taxon>Eucoccidiorida</taxon>
        <taxon>Eimeriorina</taxon>
        <taxon>Sarcocystidae</taxon>
        <taxon>Cystoisospora</taxon>
    </lineage>
</organism>
<comment type="caution">
    <text evidence="2">The sequence shown here is derived from an EMBL/GenBank/DDBJ whole genome shotgun (WGS) entry which is preliminary data.</text>
</comment>
<evidence type="ECO:0000313" key="3">
    <source>
        <dbReference type="Proteomes" id="UP000221165"/>
    </source>
</evidence>
<proteinExistence type="predicted"/>
<dbReference type="AlphaFoldDB" id="A0A2C6KJ95"/>
<dbReference type="GeneID" id="94432334"/>
<name>A0A2C6KJ95_9APIC</name>